<dbReference type="RefSeq" id="WP_380886588.1">
    <property type="nucleotide sequence ID" value="NZ_JBHUDY010000001.1"/>
</dbReference>
<dbReference type="PROSITE" id="PS51365">
    <property type="entry name" value="RENAL_DIPEPTIDASE_2"/>
    <property type="match status" value="1"/>
</dbReference>
<comment type="caution">
    <text evidence="2">The sequence shown here is derived from an EMBL/GenBank/DDBJ whole genome shotgun (WGS) entry which is preliminary data.</text>
</comment>
<proteinExistence type="predicted"/>
<dbReference type="Pfam" id="PF01244">
    <property type="entry name" value="Peptidase_M19"/>
    <property type="match status" value="1"/>
</dbReference>
<dbReference type="CDD" id="cd01301">
    <property type="entry name" value="rDP_like"/>
    <property type="match status" value="1"/>
</dbReference>
<keyword evidence="3" id="KW-1185">Reference proteome</keyword>
<protein>
    <submittedName>
        <fullName evidence="2">Dipeptidase</fullName>
    </submittedName>
</protein>
<accession>A0ABW4HZG3</accession>
<dbReference type="Proteomes" id="UP001597115">
    <property type="component" value="Unassembled WGS sequence"/>
</dbReference>
<evidence type="ECO:0000313" key="3">
    <source>
        <dbReference type="Proteomes" id="UP001597115"/>
    </source>
</evidence>
<dbReference type="Gene3D" id="3.20.20.140">
    <property type="entry name" value="Metal-dependent hydrolases"/>
    <property type="match status" value="1"/>
</dbReference>
<reference evidence="3" key="1">
    <citation type="journal article" date="2019" name="Int. J. Syst. Evol. Microbiol.">
        <title>The Global Catalogue of Microorganisms (GCM) 10K type strain sequencing project: providing services to taxonomists for standard genome sequencing and annotation.</title>
        <authorList>
            <consortium name="The Broad Institute Genomics Platform"/>
            <consortium name="The Broad Institute Genome Sequencing Center for Infectious Disease"/>
            <person name="Wu L."/>
            <person name="Ma J."/>
        </authorList>
    </citation>
    <scope>NUCLEOTIDE SEQUENCE [LARGE SCALE GENOMIC DNA]</scope>
    <source>
        <strain evidence="3">CGMCC 1.16275</strain>
    </source>
</reference>
<feature type="region of interest" description="Disordered" evidence="1">
    <location>
        <begin position="269"/>
        <end position="290"/>
    </location>
</feature>
<dbReference type="EMBL" id="JBHUDY010000001">
    <property type="protein sequence ID" value="MFD1610686.1"/>
    <property type="molecule type" value="Genomic_DNA"/>
</dbReference>
<name>A0ABW4HZG3_9SPHN</name>
<evidence type="ECO:0000313" key="2">
    <source>
        <dbReference type="EMBL" id="MFD1610686.1"/>
    </source>
</evidence>
<gene>
    <name evidence="2" type="ORF">ACFSCW_02600</name>
</gene>
<sequence length="391" mass="42555">MLAFLLGAAAAAQQPAVSPAIRALHERLLVLDTHLDTPVNLGRPGWNFAQRHSFTDDISQIDLPRMKEGGLDGGFFVIYTQQGPLTAEGYAAAKAHAWRREAWIRAMVRQLPNEMELAFTPDDARRIAAKGKRAVFQSIENSYPLGPTVATMKDFYDVGVRLAGPVHNGDNQFADATKGGKRTWGGLSSLGREWVKEANRLGILVDLSHSSDETVDQVLELSKAPVILSHSGPRALYDSPRNLDDARIKKIAAKGGVIQVNSVFLAPMDDRPERDKLSGQWESLEDASPREAREAGQAWARLEATKTANPVTFDRFMESLLYVLKLVGPDHVGIGMDWDGGGGLIGMNDISGLPRITAALKKAGYSDADVAKIWSGNLLRALGEAQRLATK</sequence>
<dbReference type="PANTHER" id="PTHR10443:SF12">
    <property type="entry name" value="DIPEPTIDASE"/>
    <property type="match status" value="1"/>
</dbReference>
<dbReference type="InterPro" id="IPR032466">
    <property type="entry name" value="Metal_Hydrolase"/>
</dbReference>
<dbReference type="PANTHER" id="PTHR10443">
    <property type="entry name" value="MICROSOMAL DIPEPTIDASE"/>
    <property type="match status" value="1"/>
</dbReference>
<dbReference type="Gene3D" id="1.10.287.650">
    <property type="entry name" value="L27 domain"/>
    <property type="match status" value="1"/>
</dbReference>
<evidence type="ECO:0000256" key="1">
    <source>
        <dbReference type="SAM" id="MobiDB-lite"/>
    </source>
</evidence>
<dbReference type="InterPro" id="IPR008257">
    <property type="entry name" value="Pept_M19"/>
</dbReference>
<organism evidence="2 3">
    <name type="scientific">Sphingomonas tabacisoli</name>
    <dbReference type="NCBI Taxonomy" id="2249466"/>
    <lineage>
        <taxon>Bacteria</taxon>
        <taxon>Pseudomonadati</taxon>
        <taxon>Pseudomonadota</taxon>
        <taxon>Alphaproteobacteria</taxon>
        <taxon>Sphingomonadales</taxon>
        <taxon>Sphingomonadaceae</taxon>
        <taxon>Sphingomonas</taxon>
    </lineage>
</organism>
<dbReference type="SUPFAM" id="SSF51556">
    <property type="entry name" value="Metallo-dependent hydrolases"/>
    <property type="match status" value="1"/>
</dbReference>